<gene>
    <name evidence="5" type="ORF">SAMN04488068_2201</name>
</gene>
<dbReference type="InterPro" id="IPR005674">
    <property type="entry name" value="CocE/Ser_esterase"/>
</dbReference>
<dbReference type="InterPro" id="IPR008979">
    <property type="entry name" value="Galactose-bd-like_sf"/>
</dbReference>
<dbReference type="NCBIfam" id="TIGR00976">
    <property type="entry name" value="CocE_NonD"/>
    <property type="match status" value="1"/>
</dbReference>
<proteinExistence type="predicted"/>
<evidence type="ECO:0000259" key="4">
    <source>
        <dbReference type="SMART" id="SM00939"/>
    </source>
</evidence>
<evidence type="ECO:0000313" key="5">
    <source>
        <dbReference type="EMBL" id="SHH03033.1"/>
    </source>
</evidence>
<dbReference type="SUPFAM" id="SSF53474">
    <property type="entry name" value="alpha/beta-Hydrolases"/>
    <property type="match status" value="1"/>
</dbReference>
<dbReference type="Gene3D" id="2.60.120.260">
    <property type="entry name" value="Galactose-binding domain-like"/>
    <property type="match status" value="1"/>
</dbReference>
<evidence type="ECO:0000256" key="2">
    <source>
        <dbReference type="SAM" id="MobiDB-lite"/>
    </source>
</evidence>
<dbReference type="EMBL" id="FQWZ01000005">
    <property type="protein sequence ID" value="SHH03033.1"/>
    <property type="molecule type" value="Genomic_DNA"/>
</dbReference>
<accession>A0A1M5PP51</accession>
<feature type="signal peptide" evidence="3">
    <location>
        <begin position="1"/>
        <end position="19"/>
    </location>
</feature>
<dbReference type="SMART" id="SM00939">
    <property type="entry name" value="PepX_C"/>
    <property type="match status" value="1"/>
</dbReference>
<dbReference type="AlphaFoldDB" id="A0A1M5PP51"/>
<keyword evidence="6" id="KW-1185">Reference proteome</keyword>
<reference evidence="5 6" key="1">
    <citation type="submission" date="2016-11" db="EMBL/GenBank/DDBJ databases">
        <authorList>
            <person name="Jaros S."/>
            <person name="Januszkiewicz K."/>
            <person name="Wedrychowicz H."/>
        </authorList>
    </citation>
    <scope>NUCLEOTIDE SEQUENCE [LARGE SCALE GENOMIC DNA]</scope>
    <source>
        <strain evidence="5 6">CGMCC 1.7049</strain>
    </source>
</reference>
<dbReference type="Gene3D" id="1.10.3020.10">
    <property type="entry name" value="alpha-amino acid ester hydrolase ( Helical cap domain)"/>
    <property type="match status" value="1"/>
</dbReference>
<sequence>MARLSCCLLLWLWAPMVLAQTFEFAPPPTVEDAATPAAMRDLAVRLLPVYQDPDIQRYLATLSMLQLVAGNDQAAADTRQSLQQRRRHIDAGHDPGTGRRVDLYASARSIAVREQRPYADALAQAFRDTAAALSDQQAYQFGVSLRASAAPLRDPVQRAFEHARSQRNSLTQAEALELIRAYLAYEAQRSFTVHVAPLIAEDDAKRYRVDAALTIPVGGKRTLQAYLLRPRDAGAERRVATLLEFTVGPGAIEAARASAAHGYAGLMVTARDSAVSTAGKSLRPMPFQTEDDDARAVMRWVARQTWSDGRVGITGSGYGAVSAWMTARKPPPQLAAIAISDPMVPGVNFPMEGRVMNSSALRWLSDFARGGPDPAADTAWAAVDRAWFRSGKPYTALERQARVDSAAWRTWLTHPSFDRYWQNRLPTARQFAQLAVPVLNISGYYADAGIGAGWLFEQHRRQRPQAEHRWLIGPYTDAAQPEPVLRGLAIDAAALIDTRELRLQWFDHVLGKAPLPTMLRDAVNVQLAGANQWRHANSVDALSSSRMRLHLVPPEPGRERGALRGAAPAVERSHEQRIALADRRDAPLPPPPALLTRQIDAASALVYVSDPLAQPTDVAGRIAGMLDFTINRMDVDLSLALYELSASGDYLLINDPYEWRASYAADPRHRRLLQAGVRQQLPFRSEALSVRRIAVGSRLVLVVGVIRRADRPTNYGSARDVKEVAASDMRSPMKIRWYSSSYVDLPLIR</sequence>
<name>A0A1M5PP51_9GAMM</name>
<feature type="chain" id="PRO_5012160679" evidence="3">
    <location>
        <begin position="20"/>
        <end position="749"/>
    </location>
</feature>
<feature type="region of interest" description="Disordered" evidence="2">
    <location>
        <begin position="551"/>
        <end position="575"/>
    </location>
</feature>
<evidence type="ECO:0000313" key="6">
    <source>
        <dbReference type="Proteomes" id="UP000199758"/>
    </source>
</evidence>
<organism evidence="5 6">
    <name type="scientific">Hydrocarboniphaga daqingensis</name>
    <dbReference type="NCBI Taxonomy" id="490188"/>
    <lineage>
        <taxon>Bacteria</taxon>
        <taxon>Pseudomonadati</taxon>
        <taxon>Pseudomonadota</taxon>
        <taxon>Gammaproteobacteria</taxon>
        <taxon>Nevskiales</taxon>
        <taxon>Nevskiaceae</taxon>
        <taxon>Hydrocarboniphaga</taxon>
    </lineage>
</organism>
<dbReference type="Gene3D" id="3.40.50.1820">
    <property type="entry name" value="alpha/beta hydrolase"/>
    <property type="match status" value="1"/>
</dbReference>
<dbReference type="GO" id="GO:0008239">
    <property type="term" value="F:dipeptidyl-peptidase activity"/>
    <property type="evidence" value="ECO:0007669"/>
    <property type="project" value="InterPro"/>
</dbReference>
<feature type="compositionally biased region" description="Basic and acidic residues" evidence="2">
    <location>
        <begin position="89"/>
        <end position="98"/>
    </location>
</feature>
<evidence type="ECO:0000256" key="3">
    <source>
        <dbReference type="SAM" id="SignalP"/>
    </source>
</evidence>
<feature type="region of interest" description="Disordered" evidence="2">
    <location>
        <begin position="76"/>
        <end position="98"/>
    </location>
</feature>
<feature type="domain" description="Xaa-Pro dipeptidyl-peptidase C-terminal" evidence="4">
    <location>
        <begin position="503"/>
        <end position="724"/>
    </location>
</feature>
<dbReference type="Pfam" id="PF02129">
    <property type="entry name" value="Peptidase_S15"/>
    <property type="match status" value="1"/>
</dbReference>
<dbReference type="STRING" id="490188.SAMN04488068_2201"/>
<dbReference type="InterPro" id="IPR000383">
    <property type="entry name" value="Xaa-Pro-like_dom"/>
</dbReference>
<protein>
    <submittedName>
        <fullName evidence="5">Putative hydrolase, CocE/NonD family</fullName>
    </submittedName>
</protein>
<evidence type="ECO:0000256" key="1">
    <source>
        <dbReference type="ARBA" id="ARBA00022801"/>
    </source>
</evidence>
<dbReference type="SUPFAM" id="SSF49785">
    <property type="entry name" value="Galactose-binding domain-like"/>
    <property type="match status" value="1"/>
</dbReference>
<dbReference type="InterPro" id="IPR013736">
    <property type="entry name" value="Xaa-Pro_dipept_C"/>
</dbReference>
<keyword evidence="1 5" id="KW-0378">Hydrolase</keyword>
<dbReference type="Proteomes" id="UP000199758">
    <property type="component" value="Unassembled WGS sequence"/>
</dbReference>
<dbReference type="InterPro" id="IPR029058">
    <property type="entry name" value="AB_hydrolase_fold"/>
</dbReference>
<keyword evidence="3" id="KW-0732">Signal</keyword>